<feature type="domain" description="N-acetyltransferase" evidence="3">
    <location>
        <begin position="21"/>
        <end position="172"/>
    </location>
</feature>
<dbReference type="RefSeq" id="WP_106241597.1">
    <property type="nucleotide sequence ID" value="NZ_PVNG01000008.1"/>
</dbReference>
<name>A0A2T0MZS3_9ACTN</name>
<dbReference type="InterPro" id="IPR000182">
    <property type="entry name" value="GNAT_dom"/>
</dbReference>
<keyword evidence="4" id="KW-0687">Ribonucleoprotein</keyword>
<keyword evidence="2" id="KW-0012">Acyltransferase</keyword>
<feature type="domain" description="N-acetyltransferase" evidence="3">
    <location>
        <begin position="182"/>
        <end position="328"/>
    </location>
</feature>
<dbReference type="GO" id="GO:0016747">
    <property type="term" value="F:acyltransferase activity, transferring groups other than amino-acyl groups"/>
    <property type="evidence" value="ECO:0007669"/>
    <property type="project" value="InterPro"/>
</dbReference>
<evidence type="ECO:0000256" key="2">
    <source>
        <dbReference type="ARBA" id="ARBA00023315"/>
    </source>
</evidence>
<dbReference type="PANTHER" id="PTHR43877">
    <property type="entry name" value="AMINOALKYLPHOSPHONATE N-ACETYLTRANSFERASE-RELATED-RELATED"/>
    <property type="match status" value="1"/>
</dbReference>
<dbReference type="GO" id="GO:0005840">
    <property type="term" value="C:ribosome"/>
    <property type="evidence" value="ECO:0007669"/>
    <property type="project" value="UniProtKB-KW"/>
</dbReference>
<protein>
    <submittedName>
        <fullName evidence="4">Ribosomal protein S18 acetylase RimI-like enzyme</fullName>
    </submittedName>
</protein>
<evidence type="ECO:0000256" key="1">
    <source>
        <dbReference type="ARBA" id="ARBA00022679"/>
    </source>
</evidence>
<reference evidence="4 5" key="1">
    <citation type="submission" date="2018-03" db="EMBL/GenBank/DDBJ databases">
        <title>Genomic Encyclopedia of Type Strains, Phase III (KMG-III): the genomes of soil and plant-associated and newly described type strains.</title>
        <authorList>
            <person name="Whitman W."/>
        </authorList>
    </citation>
    <scope>NUCLEOTIDE SEQUENCE [LARGE SCALE GENOMIC DNA]</scope>
    <source>
        <strain evidence="4 5">CGMCC 4.7104</strain>
    </source>
</reference>
<keyword evidence="1" id="KW-0808">Transferase</keyword>
<dbReference type="InterPro" id="IPR016181">
    <property type="entry name" value="Acyl_CoA_acyltransferase"/>
</dbReference>
<gene>
    <name evidence="4" type="ORF">B0I32_108256</name>
</gene>
<sequence length="328" mass="35721">MHGPLPTGYASRTYQGDEDHAAIATLRAGCAARDGIDSRSIVEGVPTAAQIARFSASLDDPTEDQILVVRGADVVGHTAVTRWQESDGTWVYLHLGHVLPGHRGLGIGSAMLTWAEEHIRALVRRHGTAATAVFGANAAASATEATALLLEAGYRQAFRLMELEFPDLRRLTAPGPPPPPGITLAAVEPHHHRAAWQVVVDSYAHNPFVEPWSYQGFRAELAKPGRRYAAWDGERMAGVVLCSLRPPDHSPAVIEELCVRAEWRRLGVGRALLLEGLRGLRAQGASSARLTTSTTNPHRSYDLYESVGFQRRNEHIRYRRPFDAGGGV</sequence>
<keyword evidence="4" id="KW-0689">Ribosomal protein</keyword>
<dbReference type="Gene3D" id="3.40.630.30">
    <property type="match status" value="1"/>
</dbReference>
<evidence type="ECO:0000259" key="3">
    <source>
        <dbReference type="PROSITE" id="PS51186"/>
    </source>
</evidence>
<organism evidence="4 5">
    <name type="scientific">Nonomuraea fuscirosea</name>
    <dbReference type="NCBI Taxonomy" id="1291556"/>
    <lineage>
        <taxon>Bacteria</taxon>
        <taxon>Bacillati</taxon>
        <taxon>Actinomycetota</taxon>
        <taxon>Actinomycetes</taxon>
        <taxon>Streptosporangiales</taxon>
        <taxon>Streptosporangiaceae</taxon>
        <taxon>Nonomuraea</taxon>
    </lineage>
</organism>
<proteinExistence type="predicted"/>
<dbReference type="EMBL" id="PVNG01000008">
    <property type="protein sequence ID" value="PRX64895.1"/>
    <property type="molecule type" value="Genomic_DNA"/>
</dbReference>
<dbReference type="CDD" id="cd04301">
    <property type="entry name" value="NAT_SF"/>
    <property type="match status" value="2"/>
</dbReference>
<evidence type="ECO:0000313" key="5">
    <source>
        <dbReference type="Proteomes" id="UP000238312"/>
    </source>
</evidence>
<dbReference type="Pfam" id="PF00583">
    <property type="entry name" value="Acetyltransf_1"/>
    <property type="match status" value="2"/>
</dbReference>
<accession>A0A2T0MZS3</accession>
<dbReference type="OrthoDB" id="273614at2"/>
<dbReference type="SUPFAM" id="SSF55729">
    <property type="entry name" value="Acyl-CoA N-acyltransferases (Nat)"/>
    <property type="match status" value="2"/>
</dbReference>
<dbReference type="InterPro" id="IPR050832">
    <property type="entry name" value="Bact_Acetyltransf"/>
</dbReference>
<keyword evidence="5" id="KW-1185">Reference proteome</keyword>
<evidence type="ECO:0000313" key="4">
    <source>
        <dbReference type="EMBL" id="PRX64895.1"/>
    </source>
</evidence>
<dbReference type="PROSITE" id="PS51186">
    <property type="entry name" value="GNAT"/>
    <property type="match status" value="2"/>
</dbReference>
<dbReference type="AlphaFoldDB" id="A0A2T0MZS3"/>
<dbReference type="Proteomes" id="UP000238312">
    <property type="component" value="Unassembled WGS sequence"/>
</dbReference>
<comment type="caution">
    <text evidence="4">The sequence shown here is derived from an EMBL/GenBank/DDBJ whole genome shotgun (WGS) entry which is preliminary data.</text>
</comment>